<evidence type="ECO:0000256" key="1">
    <source>
        <dbReference type="ARBA" id="ARBA00002591"/>
    </source>
</evidence>
<evidence type="ECO:0000313" key="15">
    <source>
        <dbReference type="Proteomes" id="UP001629953"/>
    </source>
</evidence>
<evidence type="ECO:0000256" key="13">
    <source>
        <dbReference type="SAM" id="SignalP"/>
    </source>
</evidence>
<keyword evidence="14" id="KW-0282">Flagellum</keyword>
<feature type="chain" id="PRO_5045106071" description="Flagellar L-ring protein" evidence="13">
    <location>
        <begin position="24"/>
        <end position="252"/>
    </location>
</feature>
<proteinExistence type="inferred from homology"/>
<evidence type="ECO:0000256" key="2">
    <source>
        <dbReference type="ARBA" id="ARBA00004635"/>
    </source>
</evidence>
<reference evidence="14 15" key="1">
    <citation type="journal article" date="2013" name="Int. J. Syst. Evol. Microbiol.">
        <title>Celerinatantimonas yamalensis sp. nov., a cold-adapted diazotrophic bacterium from a cold permafrost brine.</title>
        <authorList>
            <person name="Shcherbakova V."/>
            <person name="Chuvilskaya N."/>
            <person name="Rivkina E."/>
            <person name="Demidov N."/>
            <person name="Uchaeva V."/>
            <person name="Suetin S."/>
            <person name="Suzina N."/>
            <person name="Gilichinsky D."/>
        </authorList>
    </citation>
    <scope>NUCLEOTIDE SEQUENCE [LARGE SCALE GENOMIC DNA]</scope>
    <source>
        <strain evidence="14 15">C7</strain>
    </source>
</reference>
<comment type="function">
    <text evidence="1 11">Assembles around the rod to form the L-ring and probably protects the motor/basal body from shearing forces during rotation.</text>
</comment>
<evidence type="ECO:0000256" key="4">
    <source>
        <dbReference type="ARBA" id="ARBA00011439"/>
    </source>
</evidence>
<feature type="region of interest" description="Disordered" evidence="12">
    <location>
        <begin position="31"/>
        <end position="78"/>
    </location>
</feature>
<keyword evidence="5 11" id="KW-0732">Signal</keyword>
<keyword evidence="8 11" id="KW-0975">Bacterial flagellum</keyword>
<comment type="caution">
    <text evidence="14">The sequence shown here is derived from an EMBL/GenBank/DDBJ whole genome shotgun (WGS) entry which is preliminary data.</text>
</comment>
<feature type="signal peptide" evidence="13">
    <location>
        <begin position="1"/>
        <end position="23"/>
    </location>
</feature>
<organism evidence="14 15">
    <name type="scientific">Celerinatantimonas yamalensis</name>
    <dbReference type="NCBI Taxonomy" id="559956"/>
    <lineage>
        <taxon>Bacteria</taxon>
        <taxon>Pseudomonadati</taxon>
        <taxon>Pseudomonadota</taxon>
        <taxon>Gammaproteobacteria</taxon>
        <taxon>Celerinatantimonadaceae</taxon>
        <taxon>Celerinatantimonas</taxon>
    </lineage>
</organism>
<evidence type="ECO:0000256" key="5">
    <source>
        <dbReference type="ARBA" id="ARBA00022729"/>
    </source>
</evidence>
<comment type="subunit">
    <text evidence="4 11">The basal body constitutes a major portion of the flagellar organelle and consists of four rings (L,P,S, and M) mounted on a central rod.</text>
</comment>
<accession>A0ABW9G7Z9</accession>
<evidence type="ECO:0000256" key="10">
    <source>
        <dbReference type="ARBA" id="ARBA00023288"/>
    </source>
</evidence>
<dbReference type="PROSITE" id="PS51257">
    <property type="entry name" value="PROKAR_LIPOPROTEIN"/>
    <property type="match status" value="1"/>
</dbReference>
<comment type="similarity">
    <text evidence="3 11">Belongs to the FlgH family.</text>
</comment>
<dbReference type="RefSeq" id="WP_408623990.1">
    <property type="nucleotide sequence ID" value="NZ_JBEQCT010000005.1"/>
</dbReference>
<dbReference type="PRINTS" id="PR01008">
    <property type="entry name" value="FLGLRINGFLGH"/>
</dbReference>
<evidence type="ECO:0000256" key="9">
    <source>
        <dbReference type="ARBA" id="ARBA00023237"/>
    </source>
</evidence>
<comment type="subcellular location">
    <subcellularLocation>
        <location evidence="11">Cell outer membrane</location>
        <topology evidence="11">Lipid-anchor</topology>
    </subcellularLocation>
    <subcellularLocation>
        <location evidence="11">Bacterial flagellum basal body</location>
    </subcellularLocation>
    <subcellularLocation>
        <location evidence="2">Membrane</location>
        <topology evidence="2">Lipid-anchor</topology>
    </subcellularLocation>
</comment>
<evidence type="ECO:0000256" key="8">
    <source>
        <dbReference type="ARBA" id="ARBA00023143"/>
    </source>
</evidence>
<keyword evidence="14" id="KW-0966">Cell projection</keyword>
<dbReference type="HAMAP" id="MF_00415">
    <property type="entry name" value="FlgH"/>
    <property type="match status" value="1"/>
</dbReference>
<protein>
    <recommendedName>
        <fullName evidence="11">Flagellar L-ring protein</fullName>
    </recommendedName>
    <alternativeName>
        <fullName evidence="11">Basal body L-ring protein</fullName>
    </alternativeName>
</protein>
<dbReference type="PANTHER" id="PTHR34933:SF1">
    <property type="entry name" value="FLAGELLAR L-RING PROTEIN"/>
    <property type="match status" value="1"/>
</dbReference>
<dbReference type="PANTHER" id="PTHR34933">
    <property type="entry name" value="FLAGELLAR L-RING PROTEIN"/>
    <property type="match status" value="1"/>
</dbReference>
<gene>
    <name evidence="11" type="primary">flgH</name>
    <name evidence="14" type="ORF">ABUE30_11860</name>
</gene>
<evidence type="ECO:0000256" key="6">
    <source>
        <dbReference type="ARBA" id="ARBA00023136"/>
    </source>
</evidence>
<sequence>MLKLLATLCLAIWLSGCSTLTQTQEKVTDTAQQKVDNKQRQVTVSTDSHSPVPDDPFYSPIDPSPKPEQVIPTGSAYDPQKSSSLYSYQPVYAVGDTVTIILTESASAQKSATTDMSHKNDYNLDPITVPGGKLTINGKTVQLGMKQSQNFDGKANSAQSHTLSGKITVSVVDVLNNGNLVVRGEKWLVINNGKEYIRLTGIIRPKDVTEANTVNSSQIADARIEFSGTGDQANTQTQGWLSRLFNGSLWPF</sequence>
<keyword evidence="14" id="KW-0969">Cilium</keyword>
<dbReference type="InterPro" id="IPR000527">
    <property type="entry name" value="Flag_Lring"/>
</dbReference>
<evidence type="ECO:0000256" key="11">
    <source>
        <dbReference type="HAMAP-Rule" id="MF_00415"/>
    </source>
</evidence>
<feature type="compositionally biased region" description="Polar residues" evidence="12">
    <location>
        <begin position="31"/>
        <end position="49"/>
    </location>
</feature>
<dbReference type="EMBL" id="JBEQCT010000005">
    <property type="protein sequence ID" value="MFM2485743.1"/>
    <property type="molecule type" value="Genomic_DNA"/>
</dbReference>
<evidence type="ECO:0000313" key="14">
    <source>
        <dbReference type="EMBL" id="MFM2485743.1"/>
    </source>
</evidence>
<evidence type="ECO:0000256" key="7">
    <source>
        <dbReference type="ARBA" id="ARBA00023139"/>
    </source>
</evidence>
<keyword evidence="6 11" id="KW-0472">Membrane</keyword>
<keyword evidence="10 11" id="KW-0449">Lipoprotein</keyword>
<keyword evidence="15" id="KW-1185">Reference proteome</keyword>
<evidence type="ECO:0000256" key="12">
    <source>
        <dbReference type="SAM" id="MobiDB-lite"/>
    </source>
</evidence>
<dbReference type="Pfam" id="PF02107">
    <property type="entry name" value="FlgH"/>
    <property type="match status" value="1"/>
</dbReference>
<name>A0ABW9G7Z9_9GAMM</name>
<dbReference type="Proteomes" id="UP001629953">
    <property type="component" value="Unassembled WGS sequence"/>
</dbReference>
<evidence type="ECO:0000256" key="3">
    <source>
        <dbReference type="ARBA" id="ARBA00006929"/>
    </source>
</evidence>
<keyword evidence="7" id="KW-0564">Palmitate</keyword>
<keyword evidence="9 11" id="KW-0998">Cell outer membrane</keyword>